<evidence type="ECO:0000313" key="1">
    <source>
        <dbReference type="EMBL" id="ESA18594.1"/>
    </source>
</evidence>
<gene>
    <name evidence="1" type="ORF">GLOINDRAFT_20529</name>
</gene>
<organism evidence="1">
    <name type="scientific">Rhizophagus irregularis (strain DAOM 181602 / DAOM 197198 / MUCL 43194)</name>
    <name type="common">Arbuscular mycorrhizal fungus</name>
    <name type="synonym">Glomus intraradices</name>
    <dbReference type="NCBI Taxonomy" id="747089"/>
    <lineage>
        <taxon>Eukaryota</taxon>
        <taxon>Fungi</taxon>
        <taxon>Fungi incertae sedis</taxon>
        <taxon>Mucoromycota</taxon>
        <taxon>Glomeromycotina</taxon>
        <taxon>Glomeromycetes</taxon>
        <taxon>Glomerales</taxon>
        <taxon>Glomeraceae</taxon>
        <taxon>Rhizophagus</taxon>
    </lineage>
</organism>
<protein>
    <submittedName>
        <fullName evidence="1">Uncharacterized protein</fullName>
    </submittedName>
</protein>
<dbReference type="AlphaFoldDB" id="U9UDV3"/>
<reference evidence="1" key="1">
    <citation type="submission" date="2013-07" db="EMBL/GenBank/DDBJ databases">
        <title>The genome of an arbuscular mycorrhizal fungus provides insights into the evolution of the oldest plant symbiosis.</title>
        <authorList>
            <consortium name="DOE Joint Genome Institute"/>
            <person name="Tisserant E."/>
            <person name="Malbreil M."/>
            <person name="Kuo A."/>
            <person name="Kohler A."/>
            <person name="Symeonidi A."/>
            <person name="Balestrini R."/>
            <person name="Charron P."/>
            <person name="Duensing N."/>
            <person name="Frei-dit-Frey N."/>
            <person name="Gianinazzi-Pearson V."/>
            <person name="Gilbert B."/>
            <person name="Handa Y."/>
            <person name="Hijri M."/>
            <person name="Kaul R."/>
            <person name="Kawaguchi M."/>
            <person name="Krajinski F."/>
            <person name="Lammers P."/>
            <person name="Lapierre D."/>
            <person name="Masclaux F.G."/>
            <person name="Murat C."/>
            <person name="Morin E."/>
            <person name="Ndikumana S."/>
            <person name="Pagni M."/>
            <person name="Petitpierre D."/>
            <person name="Requena N."/>
            <person name="Rosikiewicz P."/>
            <person name="Riley R."/>
            <person name="Saito K."/>
            <person name="San Clemente H."/>
            <person name="Shapiro H."/>
            <person name="van Tuinen D."/>
            <person name="Becard G."/>
            <person name="Bonfante P."/>
            <person name="Paszkowski U."/>
            <person name="Shachar-Hill Y."/>
            <person name="Young J.P."/>
            <person name="Sanders I.R."/>
            <person name="Henrissat B."/>
            <person name="Rensing S.A."/>
            <person name="Grigoriev I.V."/>
            <person name="Corradi N."/>
            <person name="Roux C."/>
            <person name="Martin F."/>
        </authorList>
    </citation>
    <scope>NUCLEOTIDE SEQUENCE</scope>
    <source>
        <strain evidence="1">DAOM 197198</strain>
    </source>
</reference>
<accession>U9UDV3</accession>
<name>U9UDV3_RHIID</name>
<dbReference type="EMBL" id="KI279069">
    <property type="protein sequence ID" value="ESA18594.1"/>
    <property type="molecule type" value="Genomic_DNA"/>
</dbReference>
<sequence length="54" mass="5948">MSSSEGIATFSSVRNKPSLTLANIELSSSDHGFTKLLLTSFIIFICDIPIYMHI</sequence>
<proteinExistence type="predicted"/>
<dbReference type="HOGENOM" id="CLU_3051481_0_0_1"/>